<dbReference type="InterPro" id="IPR000801">
    <property type="entry name" value="Esterase-like"/>
</dbReference>
<evidence type="ECO:0000313" key="2">
    <source>
        <dbReference type="Proteomes" id="UP001589894"/>
    </source>
</evidence>
<dbReference type="InterPro" id="IPR050583">
    <property type="entry name" value="Mycobacterial_A85_antigen"/>
</dbReference>
<dbReference type="PANTHER" id="PTHR48098:SF1">
    <property type="entry name" value="DIACYLGLYCEROL ACYLTRANSFERASE_MYCOLYLTRANSFERASE AG85A"/>
    <property type="match status" value="1"/>
</dbReference>
<comment type="caution">
    <text evidence="1">The sequence shown here is derived from an EMBL/GenBank/DDBJ whole genome shotgun (WGS) entry which is preliminary data.</text>
</comment>
<dbReference type="PANTHER" id="PTHR48098">
    <property type="entry name" value="ENTEROCHELIN ESTERASE-RELATED"/>
    <property type="match status" value="1"/>
</dbReference>
<dbReference type="SUPFAM" id="SSF53474">
    <property type="entry name" value="alpha/beta-Hydrolases"/>
    <property type="match status" value="1"/>
</dbReference>
<keyword evidence="2" id="KW-1185">Reference proteome</keyword>
<dbReference type="GO" id="GO:0016787">
    <property type="term" value="F:hydrolase activity"/>
    <property type="evidence" value="ECO:0007669"/>
    <property type="project" value="UniProtKB-KW"/>
</dbReference>
<reference evidence="1 2" key="1">
    <citation type="submission" date="2024-09" db="EMBL/GenBank/DDBJ databases">
        <authorList>
            <person name="Sun Q."/>
            <person name="Mori K."/>
        </authorList>
    </citation>
    <scope>NUCLEOTIDE SEQUENCE [LARGE SCALE GENOMIC DNA]</scope>
    <source>
        <strain evidence="1 2">TBRC 2205</strain>
    </source>
</reference>
<dbReference type="EMBL" id="JBHLUE010000019">
    <property type="protein sequence ID" value="MFC0567009.1"/>
    <property type="molecule type" value="Genomic_DNA"/>
</dbReference>
<organism evidence="1 2">
    <name type="scientific">Plantactinospora siamensis</name>
    <dbReference type="NCBI Taxonomy" id="555372"/>
    <lineage>
        <taxon>Bacteria</taxon>
        <taxon>Bacillati</taxon>
        <taxon>Actinomycetota</taxon>
        <taxon>Actinomycetes</taxon>
        <taxon>Micromonosporales</taxon>
        <taxon>Micromonosporaceae</taxon>
        <taxon>Plantactinospora</taxon>
    </lineage>
</organism>
<proteinExistence type="predicted"/>
<sequence>MALLRCDFFSDVLGLSTSMTVLLPQRTTAQIGLSGAAADGDPPVLYLLHGLSDDDTVWLRRTSIERYVAPLGLAVVMPQVSRSFYTDEANGNRYWTFLSEELPRVCRDFFRLSDRRADTFVAGLSMGGYGALKWALRDPGRFAAAASLSGCLDLASRVADTTDRPLDPAIWRTVFGGRPVAGTDDDVLSLLDRVNPATLPDLYVCCGTEDHLHADAVRFAEVAGARDVPVTLELSPGGHDWAYWDAKIQDVLAWLPLPANARQR</sequence>
<dbReference type="Gene3D" id="3.40.50.1820">
    <property type="entry name" value="alpha/beta hydrolase"/>
    <property type="match status" value="1"/>
</dbReference>
<evidence type="ECO:0000313" key="1">
    <source>
        <dbReference type="EMBL" id="MFC0567009.1"/>
    </source>
</evidence>
<dbReference type="Proteomes" id="UP001589894">
    <property type="component" value="Unassembled WGS sequence"/>
</dbReference>
<protein>
    <submittedName>
        <fullName evidence="1">Alpha/beta hydrolase</fullName>
    </submittedName>
</protein>
<dbReference type="InterPro" id="IPR029058">
    <property type="entry name" value="AB_hydrolase_fold"/>
</dbReference>
<gene>
    <name evidence="1" type="ORF">ACFFHU_23075</name>
</gene>
<dbReference type="Pfam" id="PF00756">
    <property type="entry name" value="Esterase"/>
    <property type="match status" value="1"/>
</dbReference>
<dbReference type="RefSeq" id="WP_377342166.1">
    <property type="nucleotide sequence ID" value="NZ_JBHLUE010000019.1"/>
</dbReference>
<keyword evidence="1" id="KW-0378">Hydrolase</keyword>
<accession>A0ABV6P204</accession>
<name>A0ABV6P204_9ACTN</name>